<dbReference type="EMBL" id="JAOAOG010000166">
    <property type="protein sequence ID" value="KAJ6244153.1"/>
    <property type="molecule type" value="Genomic_DNA"/>
</dbReference>
<gene>
    <name evidence="3" type="ORF">M0813_21417</name>
</gene>
<feature type="region of interest" description="Disordered" evidence="2">
    <location>
        <begin position="1"/>
        <end position="30"/>
    </location>
</feature>
<keyword evidence="1" id="KW-0175">Coiled coil</keyword>
<feature type="coiled-coil region" evidence="1">
    <location>
        <begin position="157"/>
        <end position="211"/>
    </location>
</feature>
<evidence type="ECO:0000313" key="4">
    <source>
        <dbReference type="Proteomes" id="UP001150062"/>
    </source>
</evidence>
<comment type="caution">
    <text evidence="3">The sequence shown here is derived from an EMBL/GenBank/DDBJ whole genome shotgun (WGS) entry which is preliminary data.</text>
</comment>
<dbReference type="PANTHER" id="PTHR31315:SF1">
    <property type="entry name" value="PROTEIN SIP5"/>
    <property type="match status" value="1"/>
</dbReference>
<organism evidence="3 4">
    <name type="scientific">Anaeramoeba flamelloides</name>
    <dbReference type="NCBI Taxonomy" id="1746091"/>
    <lineage>
        <taxon>Eukaryota</taxon>
        <taxon>Metamonada</taxon>
        <taxon>Anaeramoebidae</taxon>
        <taxon>Anaeramoeba</taxon>
    </lineage>
</organism>
<accession>A0ABQ8YHY5</accession>
<protein>
    <submittedName>
        <fullName evidence="3">Protein sip5</fullName>
    </submittedName>
</protein>
<evidence type="ECO:0000256" key="1">
    <source>
        <dbReference type="SAM" id="Coils"/>
    </source>
</evidence>
<proteinExistence type="predicted"/>
<dbReference type="PANTHER" id="PTHR31315">
    <property type="entry name" value="PROTEIN SIP5"/>
    <property type="match status" value="1"/>
</dbReference>
<keyword evidence="4" id="KW-1185">Reference proteome</keyword>
<sequence length="281" mass="33639">MGTKSSKIQKTHKKKKSKNQKKKSPKSKISFKNASKKYFLPTYEIYPSIKWSQIRIKKLIQKKKLAPIFQPEDDPTETFSIECPICNYFFPITNMTNCCKKPICTECYLQILPFGIPNQPSSEQCPWCRHENFSVTYNENLRDKFEDEILLPQEEFDQKLELEKEASKNEREEFEKERSKTIRKLLEIKKKEEEEGEYEQLKIDQEKNEERVRIKQMFLDQKKNQERIDKNNTERIRQLENAPRDPNIFLTQFLSNSGILDQDRREQLLNFVLQVANQQEN</sequence>
<dbReference type="Proteomes" id="UP001150062">
    <property type="component" value="Unassembled WGS sequence"/>
</dbReference>
<name>A0ABQ8YHY5_9EUKA</name>
<feature type="compositionally biased region" description="Basic residues" evidence="2">
    <location>
        <begin position="7"/>
        <end position="26"/>
    </location>
</feature>
<evidence type="ECO:0000313" key="3">
    <source>
        <dbReference type="EMBL" id="KAJ6244153.1"/>
    </source>
</evidence>
<reference evidence="3" key="1">
    <citation type="submission" date="2022-08" db="EMBL/GenBank/DDBJ databases">
        <title>Novel sulfate-reducing endosymbionts in the free-living metamonad Anaeramoeba.</title>
        <authorList>
            <person name="Jerlstrom-Hultqvist J."/>
            <person name="Cepicka I."/>
            <person name="Gallot-Lavallee L."/>
            <person name="Salas-Leiva D."/>
            <person name="Curtis B.A."/>
            <person name="Zahonova K."/>
            <person name="Pipaliya S."/>
            <person name="Dacks J."/>
            <person name="Roger A.J."/>
        </authorList>
    </citation>
    <scope>NUCLEOTIDE SEQUENCE</scope>
    <source>
        <strain evidence="3">Schooner1</strain>
    </source>
</reference>
<dbReference type="InterPro" id="IPR039301">
    <property type="entry name" value="Sip5/DA2"/>
</dbReference>
<evidence type="ECO:0000256" key="2">
    <source>
        <dbReference type="SAM" id="MobiDB-lite"/>
    </source>
</evidence>